<dbReference type="Proteomes" id="UP000237105">
    <property type="component" value="Unassembled WGS sequence"/>
</dbReference>
<comment type="caution">
    <text evidence="1">The sequence shown here is derived from an EMBL/GenBank/DDBJ whole genome shotgun (WGS) entry which is preliminary data.</text>
</comment>
<sequence>MMRSFGDPPHLKKGVGSFASVLFESIWWTRYQLVYEGWVKLNFDTAILDSQLIISVVPRNAFSNILLIKTGMLSLIDPTLGEALAVNMVVDYAIDCFFEGDSQVVISELKSFDPVSMWNIVDCICEVRTKSTNLLCWVAIKMPRAINFLLTKLLSGLISLLP</sequence>
<proteinExistence type="predicted"/>
<reference evidence="2" key="1">
    <citation type="submission" date="2016-06" db="EMBL/GenBank/DDBJ databases">
        <title>Parallel loss of symbiosis genes in relatives of nitrogen-fixing non-legume Parasponia.</title>
        <authorList>
            <person name="Van Velzen R."/>
            <person name="Holmer R."/>
            <person name="Bu F."/>
            <person name="Rutten L."/>
            <person name="Van Zeijl A."/>
            <person name="Liu W."/>
            <person name="Santuari L."/>
            <person name="Cao Q."/>
            <person name="Sharma T."/>
            <person name="Shen D."/>
            <person name="Roswanjaya Y."/>
            <person name="Wardhani T."/>
            <person name="Kalhor M.S."/>
            <person name="Jansen J."/>
            <person name="Van den Hoogen J."/>
            <person name="Gungor B."/>
            <person name="Hartog M."/>
            <person name="Hontelez J."/>
            <person name="Verver J."/>
            <person name="Yang W.-C."/>
            <person name="Schijlen E."/>
            <person name="Repin R."/>
            <person name="Schilthuizen M."/>
            <person name="Schranz E."/>
            <person name="Heidstra R."/>
            <person name="Miyata K."/>
            <person name="Fedorova E."/>
            <person name="Kohlen W."/>
            <person name="Bisseling T."/>
            <person name="Smit S."/>
            <person name="Geurts R."/>
        </authorList>
    </citation>
    <scope>NUCLEOTIDE SEQUENCE [LARGE SCALE GENOMIC DNA]</scope>
    <source>
        <strain evidence="2">cv. WU1-14</strain>
    </source>
</reference>
<accession>A0A2P5DDL5</accession>
<gene>
    <name evidence="1" type="ORF">PanWU01x14_074970</name>
</gene>
<name>A0A2P5DDL5_PARAD</name>
<protein>
    <recommendedName>
        <fullName evidence="3">RNase H type-1 domain-containing protein</fullName>
    </recommendedName>
</protein>
<organism evidence="1 2">
    <name type="scientific">Parasponia andersonii</name>
    <name type="common">Sponia andersonii</name>
    <dbReference type="NCBI Taxonomy" id="3476"/>
    <lineage>
        <taxon>Eukaryota</taxon>
        <taxon>Viridiplantae</taxon>
        <taxon>Streptophyta</taxon>
        <taxon>Embryophyta</taxon>
        <taxon>Tracheophyta</taxon>
        <taxon>Spermatophyta</taxon>
        <taxon>Magnoliopsida</taxon>
        <taxon>eudicotyledons</taxon>
        <taxon>Gunneridae</taxon>
        <taxon>Pentapetalae</taxon>
        <taxon>rosids</taxon>
        <taxon>fabids</taxon>
        <taxon>Rosales</taxon>
        <taxon>Cannabaceae</taxon>
        <taxon>Parasponia</taxon>
    </lineage>
</organism>
<keyword evidence="2" id="KW-1185">Reference proteome</keyword>
<evidence type="ECO:0008006" key="3">
    <source>
        <dbReference type="Google" id="ProtNLM"/>
    </source>
</evidence>
<evidence type="ECO:0000313" key="2">
    <source>
        <dbReference type="Proteomes" id="UP000237105"/>
    </source>
</evidence>
<dbReference type="OrthoDB" id="1906820at2759"/>
<dbReference type="EMBL" id="JXTB01000045">
    <property type="protein sequence ID" value="PON71357.1"/>
    <property type="molecule type" value="Genomic_DNA"/>
</dbReference>
<dbReference type="AlphaFoldDB" id="A0A2P5DDL5"/>
<evidence type="ECO:0000313" key="1">
    <source>
        <dbReference type="EMBL" id="PON71357.1"/>
    </source>
</evidence>